<dbReference type="Proteomes" id="UP000292957">
    <property type="component" value="Unassembled WGS sequence"/>
</dbReference>
<dbReference type="InterPro" id="IPR007052">
    <property type="entry name" value="CS_dom"/>
</dbReference>
<dbReference type="EMBL" id="ML143514">
    <property type="protein sequence ID" value="TBU23119.1"/>
    <property type="molecule type" value="Genomic_DNA"/>
</dbReference>
<comment type="similarity">
    <text evidence="2 3">Belongs to the small heat shock protein (HSP20) family.</text>
</comment>
<feature type="domain" description="SHSP" evidence="4">
    <location>
        <begin position="41"/>
        <end position="154"/>
    </location>
</feature>
<dbReference type="InterPro" id="IPR031107">
    <property type="entry name" value="Small_HSP"/>
</dbReference>
<name>A0A4Q9M842_9APHY</name>
<dbReference type="PROSITE" id="PS51203">
    <property type="entry name" value="CS"/>
    <property type="match status" value="1"/>
</dbReference>
<evidence type="ECO:0000256" key="3">
    <source>
        <dbReference type="RuleBase" id="RU003616"/>
    </source>
</evidence>
<organism evidence="6">
    <name type="scientific">Dichomitus squalens</name>
    <dbReference type="NCBI Taxonomy" id="114155"/>
    <lineage>
        <taxon>Eukaryota</taxon>
        <taxon>Fungi</taxon>
        <taxon>Dikarya</taxon>
        <taxon>Basidiomycota</taxon>
        <taxon>Agaricomycotina</taxon>
        <taxon>Agaricomycetes</taxon>
        <taxon>Polyporales</taxon>
        <taxon>Polyporaceae</taxon>
        <taxon>Dichomitus</taxon>
    </lineage>
</organism>
<dbReference type="Gene3D" id="2.60.40.790">
    <property type="match status" value="1"/>
</dbReference>
<dbReference type="CDD" id="cd06464">
    <property type="entry name" value="ACD_sHsps-like"/>
    <property type="match status" value="1"/>
</dbReference>
<feature type="domain" description="CS" evidence="5">
    <location>
        <begin position="45"/>
        <end position="152"/>
    </location>
</feature>
<evidence type="ECO:0000256" key="1">
    <source>
        <dbReference type="ARBA" id="ARBA00023016"/>
    </source>
</evidence>
<dbReference type="SUPFAM" id="SSF49764">
    <property type="entry name" value="HSP20-like chaperones"/>
    <property type="match status" value="1"/>
</dbReference>
<evidence type="ECO:0000259" key="5">
    <source>
        <dbReference type="PROSITE" id="PS51203"/>
    </source>
</evidence>
<dbReference type="Pfam" id="PF00011">
    <property type="entry name" value="HSP20"/>
    <property type="match status" value="1"/>
</dbReference>
<proteinExistence type="inferred from homology"/>
<evidence type="ECO:0000259" key="4">
    <source>
        <dbReference type="PROSITE" id="PS01031"/>
    </source>
</evidence>
<evidence type="ECO:0000256" key="2">
    <source>
        <dbReference type="PROSITE-ProRule" id="PRU00285"/>
    </source>
</evidence>
<accession>A0A4Q9M842</accession>
<gene>
    <name evidence="6" type="ORF">BD311DRAFT_769073</name>
</gene>
<dbReference type="PANTHER" id="PTHR11527">
    <property type="entry name" value="HEAT-SHOCK PROTEIN 20 FAMILY MEMBER"/>
    <property type="match status" value="1"/>
</dbReference>
<evidence type="ECO:0000313" key="6">
    <source>
        <dbReference type="EMBL" id="TBU23119.1"/>
    </source>
</evidence>
<protein>
    <submittedName>
        <fullName evidence="6">Small heat shock protein</fullName>
    </submittedName>
</protein>
<keyword evidence="1 6" id="KW-0346">Stress response</keyword>
<dbReference type="AlphaFoldDB" id="A0A4Q9M842"/>
<dbReference type="PROSITE" id="PS01031">
    <property type="entry name" value="SHSP"/>
    <property type="match status" value="1"/>
</dbReference>
<dbReference type="InterPro" id="IPR002068">
    <property type="entry name" value="A-crystallin/Hsp20_dom"/>
</dbReference>
<reference evidence="6" key="1">
    <citation type="submission" date="2019-01" db="EMBL/GenBank/DDBJ databases">
        <title>Draft genome sequences of three monokaryotic isolates of the white-rot basidiomycete fungus Dichomitus squalens.</title>
        <authorList>
            <consortium name="DOE Joint Genome Institute"/>
            <person name="Lopez S.C."/>
            <person name="Andreopoulos B."/>
            <person name="Pangilinan J."/>
            <person name="Lipzen A."/>
            <person name="Riley R."/>
            <person name="Ahrendt S."/>
            <person name="Ng V."/>
            <person name="Barry K."/>
            <person name="Daum C."/>
            <person name="Grigoriev I.V."/>
            <person name="Hilden K.S."/>
            <person name="Makela M.R."/>
            <person name="de Vries R.P."/>
        </authorList>
    </citation>
    <scope>NUCLEOTIDE SEQUENCE [LARGE SCALE GENOMIC DNA]</scope>
    <source>
        <strain evidence="6">OM18370.1</strain>
    </source>
</reference>
<dbReference type="OrthoDB" id="1431247at2759"/>
<dbReference type="InterPro" id="IPR008978">
    <property type="entry name" value="HSP20-like_chaperone"/>
</dbReference>
<sequence length="154" mass="17516">MSLVNFFNNDPFFSEFDRLFDEAFARRTGGNAVQRQDNGNSAPRVLRPRVDVHEDKEKNLVTATFELPGLTKENVNIDVQNNVLTVSGESKFESNRDENGYVLRERRFGRFSRSVPVPEGIQPEEIKASLENGVLTVTYPRQTAEQLPKRVTIS</sequence>